<feature type="compositionally biased region" description="Low complexity" evidence="4">
    <location>
        <begin position="454"/>
        <end position="465"/>
    </location>
</feature>
<dbReference type="PANTHER" id="PTHR16650">
    <property type="entry name" value="C21ORF13-RELATED"/>
    <property type="match status" value="1"/>
</dbReference>
<evidence type="ECO:0000256" key="3">
    <source>
        <dbReference type="SAM" id="Coils"/>
    </source>
</evidence>
<evidence type="ECO:0000313" key="6">
    <source>
        <dbReference type="Proteomes" id="UP001652582"/>
    </source>
</evidence>
<evidence type="ECO:0000259" key="5">
    <source>
        <dbReference type="Pfam" id="PF15619"/>
    </source>
</evidence>
<evidence type="ECO:0000256" key="1">
    <source>
        <dbReference type="ARBA" id="ARBA00010229"/>
    </source>
</evidence>
<feature type="coiled-coil region" evidence="3">
    <location>
        <begin position="73"/>
        <end position="199"/>
    </location>
</feature>
<gene>
    <name evidence="7" type="primary">LOC112058222</name>
</gene>
<evidence type="ECO:0000313" key="7">
    <source>
        <dbReference type="RefSeq" id="XP_052738589.1"/>
    </source>
</evidence>
<keyword evidence="2 3" id="KW-0175">Coiled coil</keyword>
<dbReference type="InterPro" id="IPR028933">
    <property type="entry name" value="Lebercilin_dom"/>
</dbReference>
<feature type="region of interest" description="Disordered" evidence="4">
    <location>
        <begin position="438"/>
        <end position="470"/>
    </location>
</feature>
<name>A0ABM3LHP8_BICAN</name>
<feature type="compositionally biased region" description="Low complexity" evidence="4">
    <location>
        <begin position="323"/>
        <end position="346"/>
    </location>
</feature>
<comment type="similarity">
    <text evidence="1">Belongs to the LCA5 family.</text>
</comment>
<evidence type="ECO:0000256" key="2">
    <source>
        <dbReference type="ARBA" id="ARBA00023054"/>
    </source>
</evidence>
<dbReference type="GeneID" id="112058222"/>
<accession>A0ABM3LHP8</accession>
<organism evidence="6 7">
    <name type="scientific">Bicyclus anynana</name>
    <name type="common">Squinting bush brown butterfly</name>
    <dbReference type="NCBI Taxonomy" id="110368"/>
    <lineage>
        <taxon>Eukaryota</taxon>
        <taxon>Metazoa</taxon>
        <taxon>Ecdysozoa</taxon>
        <taxon>Arthropoda</taxon>
        <taxon>Hexapoda</taxon>
        <taxon>Insecta</taxon>
        <taxon>Pterygota</taxon>
        <taxon>Neoptera</taxon>
        <taxon>Endopterygota</taxon>
        <taxon>Lepidoptera</taxon>
        <taxon>Glossata</taxon>
        <taxon>Ditrysia</taxon>
        <taxon>Papilionoidea</taxon>
        <taxon>Nymphalidae</taxon>
        <taxon>Satyrinae</taxon>
        <taxon>Satyrini</taxon>
        <taxon>Mycalesina</taxon>
        <taxon>Bicyclus</taxon>
    </lineage>
</organism>
<protein>
    <submittedName>
        <fullName evidence="7">Lebercilin-like protein</fullName>
    </submittedName>
</protein>
<feature type="domain" description="Lebercilin" evidence="5">
    <location>
        <begin position="61"/>
        <end position="252"/>
    </location>
</feature>
<feature type="region of interest" description="Disordered" evidence="4">
    <location>
        <begin position="310"/>
        <end position="358"/>
    </location>
</feature>
<evidence type="ECO:0000256" key="4">
    <source>
        <dbReference type="SAM" id="MobiDB-lite"/>
    </source>
</evidence>
<dbReference type="Pfam" id="PF15619">
    <property type="entry name" value="Lebercilin"/>
    <property type="match status" value="1"/>
</dbReference>
<proteinExistence type="inferred from homology"/>
<keyword evidence="6" id="KW-1185">Reference proteome</keyword>
<dbReference type="Proteomes" id="UP001652582">
    <property type="component" value="Chromosome 7"/>
</dbReference>
<reference evidence="7" key="1">
    <citation type="submission" date="2025-08" db="UniProtKB">
        <authorList>
            <consortium name="RefSeq"/>
        </authorList>
    </citation>
    <scope>IDENTIFICATION</scope>
</reference>
<dbReference type="InterPro" id="IPR026188">
    <property type="entry name" value="Lebercilin-like"/>
</dbReference>
<dbReference type="PANTHER" id="PTHR16650:SF6">
    <property type="entry name" value="GH21622P"/>
    <property type="match status" value="1"/>
</dbReference>
<sequence>MSELSLVPEEKRRDQSLYCRDSLESVYSSNSRLNLLHKRKRLNLCVGMSNQSLNHKGDRYVTQRVLSAKTHRVKQLQNQLADAHYHLQELSNENRVLRALQKKQEIALQRYENSNAELPQVLNSHSEEMRVQQSRYKQLKQQHRDAAQRLKERDLQLQQLRDEHQHLLDLSKDRNLLEREKLQAQVVELTAKVQQQGETISMLQRRIALEAKNFRHQLQAEINKHKDTRHDLDLAITNADKLSTIIEMKEKMISTVAGRAVKSPTKIPSTINIARPISKSGREAARGTDERSNIIQLEQNLLAKLCENSRNVSSSLSHEEDTSSSTEPRSRYVSSRSSTSTRTTPSQNQNRKGSKGSDEIIELAKTVQEGMADLTIVDDDLRNSTPEEMQKRMEAMKADLLNKMKNNEEPGSRKPSALRRKSMEESIEEHIEEVVIERPKSRGRRGSTVSFYDSSSSEMNAASSSTGDDEKTLLKRELSITDKKATGKPIDKYCKDIIQDIEKSSKVIDNHMKQFTQTKFASDKLIEQLQAVDTLNEFVNGGGDIPPEAFSEMNNNFKMLSEQVFSENVPVARKRNLSGRKNSRIESRTSFLGDSNMSNQDLLEDLLGKK</sequence>
<dbReference type="RefSeq" id="XP_052738589.1">
    <property type="nucleotide sequence ID" value="XM_052882629.1"/>
</dbReference>